<dbReference type="PANTHER" id="PTHR31963:SF2">
    <property type="entry name" value="ZINC FINGER CONSTANS-LIKE PROTEIN (DUF3537)"/>
    <property type="match status" value="1"/>
</dbReference>
<dbReference type="InterPro" id="IPR021924">
    <property type="entry name" value="DUF3537"/>
</dbReference>
<accession>A0ABP0XW91</accession>
<feature type="transmembrane region" description="Helical" evidence="1">
    <location>
        <begin position="420"/>
        <end position="442"/>
    </location>
</feature>
<feature type="transmembrane region" description="Helical" evidence="1">
    <location>
        <begin position="256"/>
        <end position="273"/>
    </location>
</feature>
<keyword evidence="3" id="KW-1185">Reference proteome</keyword>
<keyword evidence="1" id="KW-1133">Transmembrane helix</keyword>
<feature type="transmembrane region" description="Helical" evidence="1">
    <location>
        <begin position="151"/>
        <end position="169"/>
    </location>
</feature>
<dbReference type="Pfam" id="PF12056">
    <property type="entry name" value="DUF3537"/>
    <property type="match status" value="1"/>
</dbReference>
<feature type="transmembrane region" description="Helical" evidence="1">
    <location>
        <begin position="293"/>
        <end position="311"/>
    </location>
</feature>
<name>A0ABP0XW91_9ROSI</name>
<reference evidence="2 3" key="1">
    <citation type="submission" date="2024-03" db="EMBL/GenBank/DDBJ databases">
        <authorList>
            <person name="Gkanogiannis A."/>
            <person name="Becerra Lopez-Lavalle L."/>
        </authorList>
    </citation>
    <scope>NUCLEOTIDE SEQUENCE [LARGE SCALE GENOMIC DNA]</scope>
</reference>
<dbReference type="Proteomes" id="UP001642487">
    <property type="component" value="Chromosome 11"/>
</dbReference>
<keyword evidence="1" id="KW-0472">Membrane</keyword>
<protein>
    <submittedName>
        <fullName evidence="2">Uncharacterized protein</fullName>
    </submittedName>
</protein>
<evidence type="ECO:0000256" key="1">
    <source>
        <dbReference type="SAM" id="Phobius"/>
    </source>
</evidence>
<proteinExistence type="predicted"/>
<keyword evidence="1" id="KW-0812">Transmembrane</keyword>
<feature type="transmembrane region" description="Helical" evidence="1">
    <location>
        <begin position="397"/>
        <end position="414"/>
    </location>
</feature>
<feature type="transmembrane region" description="Helical" evidence="1">
    <location>
        <begin position="59"/>
        <end position="81"/>
    </location>
</feature>
<evidence type="ECO:0000313" key="2">
    <source>
        <dbReference type="EMBL" id="CAK9312434.1"/>
    </source>
</evidence>
<dbReference type="EMBL" id="OZ021745">
    <property type="protein sequence ID" value="CAK9312434.1"/>
    <property type="molecule type" value="Genomic_DNA"/>
</dbReference>
<feature type="transmembrane region" description="Helical" evidence="1">
    <location>
        <begin position="181"/>
        <end position="211"/>
    </location>
</feature>
<dbReference type="PANTHER" id="PTHR31963">
    <property type="entry name" value="RAS GUANINE NUCLEOTIDE EXCHANGE FACTOR K"/>
    <property type="match status" value="1"/>
</dbReference>
<evidence type="ECO:0000313" key="3">
    <source>
        <dbReference type="Proteomes" id="UP001642487"/>
    </source>
</evidence>
<gene>
    <name evidence="2" type="ORF">CITCOLO1_LOCUS4123</name>
</gene>
<sequence>MAELLDLEEPQAHIPLLESKQNPSSQPTQGEDDEETHLDGALKLFDTLLGFLGFHQSSVLSCALSWSGFVLVGIVLPVVVLQLSDCAACEKYQIKDFELDVVASQACLAAVSLLCLSHNLRKYGIKRFLSVDRQSTSFARFRKDYVKKIRGSIRLLVFWALPCFILKTVREVIRILYAEHVSWGLSVAILLAMIISWTYLSLISLSAAIMFHLMCNLQVIHFDDYAKLLQTESEVLVLIEDHIFLRYHLSKISHRFRIFLLLEFLVVSASQFMTLLQTTRYTTRITLINGGDFAVSAIVQAVAVILCFHGATKISHRAEGIASVASRWHALVTCGPGDASQPQYSNGSGNGNLESPNRLKSITCTDSESDLESLDIVTMPTTTQLASYMSSYHKREAFVLYLQMNPGGITIFGWTVNRALLLNTILCLELTLITFVLGKTLVFN</sequence>
<organism evidence="2 3">
    <name type="scientific">Citrullus colocynthis</name>
    <name type="common">colocynth</name>
    <dbReference type="NCBI Taxonomy" id="252529"/>
    <lineage>
        <taxon>Eukaryota</taxon>
        <taxon>Viridiplantae</taxon>
        <taxon>Streptophyta</taxon>
        <taxon>Embryophyta</taxon>
        <taxon>Tracheophyta</taxon>
        <taxon>Spermatophyta</taxon>
        <taxon>Magnoliopsida</taxon>
        <taxon>eudicotyledons</taxon>
        <taxon>Gunneridae</taxon>
        <taxon>Pentapetalae</taxon>
        <taxon>rosids</taxon>
        <taxon>fabids</taxon>
        <taxon>Cucurbitales</taxon>
        <taxon>Cucurbitaceae</taxon>
        <taxon>Benincaseae</taxon>
        <taxon>Citrullus</taxon>
    </lineage>
</organism>